<dbReference type="InterPro" id="IPR015943">
    <property type="entry name" value="WD40/YVTN_repeat-like_dom_sf"/>
</dbReference>
<dbReference type="GO" id="GO:0000124">
    <property type="term" value="C:SAGA complex"/>
    <property type="evidence" value="ECO:0007669"/>
    <property type="project" value="EnsemblFungi"/>
</dbReference>
<evidence type="ECO:0000259" key="4">
    <source>
        <dbReference type="Pfam" id="PF23798"/>
    </source>
</evidence>
<dbReference type="OrthoDB" id="10260946at2759"/>
<comment type="caution">
    <text evidence="5">The sequence shown here is derived from an EMBL/GenBank/DDBJ whole genome shotgun (WGS) entry which is preliminary data.</text>
</comment>
<dbReference type="GO" id="GO:1900237">
    <property type="term" value="P:positive regulation of induction of conjugation with cellular fusion"/>
    <property type="evidence" value="ECO:0007669"/>
    <property type="project" value="EnsemblFungi"/>
</dbReference>
<dbReference type="STRING" id="1408657.A0A0W4ZK17"/>
<dbReference type="SMART" id="SM00320">
    <property type="entry name" value="WD40"/>
    <property type="match status" value="7"/>
</dbReference>
<organism evidence="5 6">
    <name type="scientific">Pneumocystis jirovecii (strain RU7)</name>
    <name type="common">Human pneumocystis pneumonia agent</name>
    <dbReference type="NCBI Taxonomy" id="1408657"/>
    <lineage>
        <taxon>Eukaryota</taxon>
        <taxon>Fungi</taxon>
        <taxon>Dikarya</taxon>
        <taxon>Ascomycota</taxon>
        <taxon>Taphrinomycotina</taxon>
        <taxon>Pneumocystomycetes</taxon>
        <taxon>Pneumocystaceae</taxon>
        <taxon>Pneumocystis</taxon>
    </lineage>
</organism>
<dbReference type="PANTHER" id="PTHR19848:SF8">
    <property type="entry name" value="F-BOX AND WD REPEAT DOMAIN CONTAINING 7"/>
    <property type="match status" value="1"/>
</dbReference>
<evidence type="ECO:0000313" key="5">
    <source>
        <dbReference type="EMBL" id="KTW28710.1"/>
    </source>
</evidence>
<dbReference type="InterPro" id="IPR036322">
    <property type="entry name" value="WD40_repeat_dom_sf"/>
</dbReference>
<proteinExistence type="predicted"/>
<evidence type="ECO:0000313" key="6">
    <source>
        <dbReference type="Proteomes" id="UP000053447"/>
    </source>
</evidence>
<dbReference type="RefSeq" id="XP_018229045.1">
    <property type="nucleotide sequence ID" value="XM_018374823.1"/>
</dbReference>
<reference evidence="6" key="1">
    <citation type="journal article" date="2016" name="Nat. Commun.">
        <title>Genome analysis of three Pneumocystis species reveals adaptation mechanisms to life exclusively in mammalian hosts.</title>
        <authorList>
            <person name="Ma L."/>
            <person name="Chen Z."/>
            <person name="Huang D.W."/>
            <person name="Kutty G."/>
            <person name="Ishihara M."/>
            <person name="Wang H."/>
            <person name="Abouelleil A."/>
            <person name="Bishop L."/>
            <person name="Davey E."/>
            <person name="Deng R."/>
            <person name="Deng X."/>
            <person name="Fan L."/>
            <person name="Fantoni G."/>
            <person name="Fitzgerald M."/>
            <person name="Gogineni E."/>
            <person name="Goldberg J.M."/>
            <person name="Handley G."/>
            <person name="Hu X."/>
            <person name="Huber C."/>
            <person name="Jiao X."/>
            <person name="Jones K."/>
            <person name="Levin J.Z."/>
            <person name="Liu Y."/>
            <person name="Macdonald P."/>
            <person name="Melnikov A."/>
            <person name="Raley C."/>
            <person name="Sassi M."/>
            <person name="Sherman B.T."/>
            <person name="Song X."/>
            <person name="Sykes S."/>
            <person name="Tran B."/>
            <person name="Walsh L."/>
            <person name="Xia Y."/>
            <person name="Yang J."/>
            <person name="Young S."/>
            <person name="Zeng Q."/>
            <person name="Zheng X."/>
            <person name="Stephens R."/>
            <person name="Nusbaum C."/>
            <person name="Birren B.W."/>
            <person name="Azadi P."/>
            <person name="Lempicki R.A."/>
            <person name="Cuomo C.A."/>
            <person name="Kovacs J.A."/>
        </authorList>
    </citation>
    <scope>NUCLEOTIDE SEQUENCE [LARGE SCALE GENOMIC DNA]</scope>
    <source>
        <strain evidence="6">RU7</strain>
    </source>
</reference>
<protein>
    <recommendedName>
        <fullName evidence="4">Transcription factor spt8 beta-propeller domain-containing protein</fullName>
    </recommendedName>
</protein>
<dbReference type="InterPro" id="IPR057544">
    <property type="entry name" value="Beta-prop_SPT8"/>
</dbReference>
<dbReference type="AlphaFoldDB" id="A0A0W4ZK17"/>
<dbReference type="eggNOG" id="ENOG502QS8F">
    <property type="taxonomic scope" value="Eukaryota"/>
</dbReference>
<sequence length="507" mass="56781">MIDVNIDDSDDDKMYDKDTHLLINGNYSLESFQDPELNYKDDELERFSKSVSSESDSRFTSNKSPTTKISYDDSHAIQANTYDIIPTCAAPHSTSINIITATSCIRWIFTGGNDGYIRKFDFFSSINGRIPLTVAQKHPFVDSIINAGVLLSYWENKSLQESPASTSTHSNNKLSPVYCLAVNKHALWMLSSLDTGDINLQTVRHDEGKILATMKQHVSPVSVLKLSSCETKALSGSWDKNVYEWDLNTGLLSRSYDNHTGQISTIAYRPMSSFIITSNPIKNEPKVNIKFKINETNNFSKNSFNPIFNDNEEIKEKNIPDSSVNNDDDYITNSTLNDQLIQSDNEFIVSGIDGTITIWDKRQLKHIAKLGIPNSTPPWCMNACWSIDGNYIYAGRRNGTVDEFSLYSSLDKPLRSIKLPLNSGPVSAVHSMPNKKHLICASYDNIRIYDLSGSSKIPFLIIPGHYGGIISSIYIDSTCKYMLTASGNRGWDGNYTGTLLGYEIEYL</sequence>
<evidence type="ECO:0000256" key="1">
    <source>
        <dbReference type="ARBA" id="ARBA00022574"/>
    </source>
</evidence>
<dbReference type="EMBL" id="LFWA01000011">
    <property type="protein sequence ID" value="KTW28710.1"/>
    <property type="molecule type" value="Genomic_DNA"/>
</dbReference>
<feature type="repeat" description="WD" evidence="3">
    <location>
        <begin position="214"/>
        <end position="255"/>
    </location>
</feature>
<dbReference type="Pfam" id="PF23798">
    <property type="entry name" value="Beta-prop_SPT8"/>
    <property type="match status" value="1"/>
</dbReference>
<evidence type="ECO:0000256" key="2">
    <source>
        <dbReference type="ARBA" id="ARBA00022737"/>
    </source>
</evidence>
<dbReference type="SUPFAM" id="SSF50978">
    <property type="entry name" value="WD40 repeat-like"/>
    <property type="match status" value="1"/>
</dbReference>
<evidence type="ECO:0000256" key="3">
    <source>
        <dbReference type="PROSITE-ProRule" id="PRU00221"/>
    </source>
</evidence>
<dbReference type="Gene3D" id="2.130.10.10">
    <property type="entry name" value="YVTN repeat-like/Quinoprotein amine dehydrogenase"/>
    <property type="match status" value="2"/>
</dbReference>
<dbReference type="PROSITE" id="PS50082">
    <property type="entry name" value="WD_REPEATS_2"/>
    <property type="match status" value="1"/>
</dbReference>
<keyword evidence="1 3" id="KW-0853">WD repeat</keyword>
<dbReference type="PANTHER" id="PTHR19848">
    <property type="entry name" value="WD40 REPEAT PROTEIN"/>
    <property type="match status" value="1"/>
</dbReference>
<dbReference type="GeneID" id="28941078"/>
<dbReference type="Proteomes" id="UP000053447">
    <property type="component" value="Unassembled WGS sequence"/>
</dbReference>
<accession>A0A0W4ZK17</accession>
<keyword evidence="2" id="KW-0677">Repeat</keyword>
<name>A0A0W4ZK17_PNEJ7</name>
<gene>
    <name evidence="5" type="ORF">T551_02560</name>
</gene>
<dbReference type="VEuPathDB" id="FungiDB:T551_02560"/>
<dbReference type="InterPro" id="IPR001680">
    <property type="entry name" value="WD40_rpt"/>
</dbReference>
<feature type="domain" description="Transcription factor spt8 beta-propeller" evidence="4">
    <location>
        <begin position="82"/>
        <end position="505"/>
    </location>
</feature>
<keyword evidence="6" id="KW-1185">Reference proteome</keyword>